<dbReference type="GO" id="GO:0055085">
    <property type="term" value="P:transmembrane transport"/>
    <property type="evidence" value="ECO:0007669"/>
    <property type="project" value="InterPro"/>
</dbReference>
<reference evidence="4 7" key="3">
    <citation type="submission" date="2018-07" db="EMBL/GenBank/DDBJ databases">
        <title>Leeuwenhoekiella genomics.</title>
        <authorList>
            <person name="Tahon G."/>
            <person name="Willems A."/>
        </authorList>
    </citation>
    <scope>NUCLEOTIDE SEQUENCE [LARGE SCALE GENOMIC DNA]</scope>
    <source>
        <strain evidence="4 7">LMG 24856</strain>
    </source>
</reference>
<dbReference type="RefSeq" id="WP_072983126.1">
    <property type="nucleotide sequence ID" value="NZ_FQXT01000004.1"/>
</dbReference>
<proteinExistence type="predicted"/>
<gene>
    <name evidence="4" type="ORF">DSM01_1533</name>
    <name evidence="5" type="ORF">SAMN04487999_2258</name>
</gene>
<keyword evidence="2" id="KW-0812">Transmembrane</keyword>
<keyword evidence="7" id="KW-1185">Reference proteome</keyword>
<protein>
    <submittedName>
        <fullName evidence="5">Protein TonB</fullName>
    </submittedName>
</protein>
<feature type="compositionally biased region" description="Polar residues" evidence="1">
    <location>
        <begin position="1"/>
        <end position="11"/>
    </location>
</feature>
<evidence type="ECO:0000256" key="1">
    <source>
        <dbReference type="SAM" id="MobiDB-lite"/>
    </source>
</evidence>
<dbReference type="STRING" id="573501.SAMN04487999_2258"/>
<reference evidence="6" key="2">
    <citation type="submission" date="2016-11" db="EMBL/GenBank/DDBJ databases">
        <authorList>
            <person name="Varghese N."/>
            <person name="Submissions S."/>
        </authorList>
    </citation>
    <scope>NUCLEOTIDE SEQUENCE [LARGE SCALE GENOMIC DNA]</scope>
    <source>
        <strain evidence="6">DSM 19859</strain>
    </source>
</reference>
<evidence type="ECO:0000313" key="5">
    <source>
        <dbReference type="EMBL" id="SHI14541.1"/>
    </source>
</evidence>
<evidence type="ECO:0000259" key="3">
    <source>
        <dbReference type="Pfam" id="PF03544"/>
    </source>
</evidence>
<dbReference type="EMBL" id="QOVN01000003">
    <property type="protein sequence ID" value="RXG29433.1"/>
    <property type="molecule type" value="Genomic_DNA"/>
</dbReference>
<feature type="domain" description="TonB C-terminal" evidence="3">
    <location>
        <begin position="195"/>
        <end position="255"/>
    </location>
</feature>
<dbReference type="SUPFAM" id="SSF74653">
    <property type="entry name" value="TolA/TonB C-terminal domain"/>
    <property type="match status" value="1"/>
</dbReference>
<reference evidence="5" key="1">
    <citation type="submission" date="2016-11" db="EMBL/GenBank/DDBJ databases">
        <authorList>
            <person name="Jaros S."/>
            <person name="Januszkiewicz K."/>
            <person name="Wedrychowicz H."/>
        </authorList>
    </citation>
    <scope>NUCLEOTIDE SEQUENCE [LARGE SCALE GENOMIC DNA]</scope>
    <source>
        <strain evidence="5">DSM 19859</strain>
    </source>
</reference>
<feature type="transmembrane region" description="Helical" evidence="2">
    <location>
        <begin position="31"/>
        <end position="49"/>
    </location>
</feature>
<organism evidence="5 6">
    <name type="scientific">Leeuwenhoekiella palythoae</name>
    <dbReference type="NCBI Taxonomy" id="573501"/>
    <lineage>
        <taxon>Bacteria</taxon>
        <taxon>Pseudomonadati</taxon>
        <taxon>Bacteroidota</taxon>
        <taxon>Flavobacteriia</taxon>
        <taxon>Flavobacteriales</taxon>
        <taxon>Flavobacteriaceae</taxon>
        <taxon>Leeuwenhoekiella</taxon>
    </lineage>
</organism>
<keyword evidence="2" id="KW-1133">Transmembrane helix</keyword>
<feature type="region of interest" description="Disordered" evidence="1">
    <location>
        <begin position="112"/>
        <end position="131"/>
    </location>
</feature>
<dbReference type="Pfam" id="PF03544">
    <property type="entry name" value="TonB_C"/>
    <property type="match status" value="1"/>
</dbReference>
<evidence type="ECO:0000313" key="4">
    <source>
        <dbReference type="EMBL" id="RXG29433.1"/>
    </source>
</evidence>
<dbReference type="Proteomes" id="UP000184240">
    <property type="component" value="Unassembled WGS sequence"/>
</dbReference>
<dbReference type="Gene3D" id="3.30.1150.10">
    <property type="match status" value="1"/>
</dbReference>
<evidence type="ECO:0000313" key="7">
    <source>
        <dbReference type="Proteomes" id="UP000290037"/>
    </source>
</evidence>
<accession>A0A1M5YRF5</accession>
<dbReference type="EMBL" id="FQXT01000004">
    <property type="protein sequence ID" value="SHI14541.1"/>
    <property type="molecule type" value="Genomic_DNA"/>
</dbReference>
<dbReference type="AlphaFoldDB" id="A0A1M5YRF5"/>
<dbReference type="Proteomes" id="UP000290037">
    <property type="component" value="Unassembled WGS sequence"/>
</dbReference>
<keyword evidence="2" id="KW-0472">Membrane</keyword>
<sequence length="258" mass="29091">MKNSQESSKVARQSDNRATSKHDVNLRKNNVVHFQVGLILALILAIIVIELKSPLLAQEPPKMNDVAVVSFNDDWNEPIRREVKKPEAPKPVVVSLDVPPIVDEELPETLELEVETPEPTSEAPDVTDIEPVPDDEPVVWVPFMAVETVPVFPGCEGLKSNAERKACMQEKMNAHISKNFDTSLGDKFGLKGMNKVDVQFTIDEYGEIIDLRTRAPHPALEKEAIRVMEKLPSMEPGKQRDRKVRVIYSQPIWFKVQN</sequence>
<feature type="region of interest" description="Disordered" evidence="1">
    <location>
        <begin position="1"/>
        <end position="22"/>
    </location>
</feature>
<dbReference type="OrthoDB" id="1522859at2"/>
<evidence type="ECO:0000313" key="6">
    <source>
        <dbReference type="Proteomes" id="UP000184240"/>
    </source>
</evidence>
<name>A0A1M5YRF5_9FLAO</name>
<evidence type="ECO:0000256" key="2">
    <source>
        <dbReference type="SAM" id="Phobius"/>
    </source>
</evidence>
<dbReference type="InterPro" id="IPR037682">
    <property type="entry name" value="TonB_C"/>
</dbReference>
<feature type="compositionally biased region" description="Basic and acidic residues" evidence="1">
    <location>
        <begin position="12"/>
        <end position="22"/>
    </location>
</feature>